<evidence type="ECO:0000256" key="1">
    <source>
        <dbReference type="ARBA" id="ARBA00004430"/>
    </source>
</evidence>
<keyword evidence="2" id="KW-0963">Cytoplasm</keyword>
<evidence type="ECO:0000313" key="8">
    <source>
        <dbReference type="WBParaSite" id="Smp_334490.2"/>
    </source>
</evidence>
<dbReference type="STRING" id="6183.A0A5K4F8D1"/>
<dbReference type="ExpressionAtlas" id="A0A5K4F8D1">
    <property type="expression patterns" value="baseline"/>
</dbReference>
<dbReference type="FunCoup" id="A0A5K4F8D1">
    <property type="interactions" value="71"/>
</dbReference>
<dbReference type="PANTHER" id="PTHR22455:SF10">
    <property type="entry name" value="CILIA- AND FLAGELLA-ASSOCIATED PROTEIN 91"/>
    <property type="match status" value="1"/>
</dbReference>
<keyword evidence="3" id="KW-0206">Cytoskeleton</keyword>
<reference evidence="8" key="1">
    <citation type="submission" date="2019-11" db="UniProtKB">
        <authorList>
            <consortium name="WormBaseParasite"/>
        </authorList>
    </citation>
    <scope>IDENTIFICATION</scope>
    <source>
        <strain evidence="8">Puerto Rican</strain>
    </source>
</reference>
<dbReference type="Pfam" id="PF14738">
    <property type="entry name" value="CFAP91"/>
    <property type="match status" value="1"/>
</dbReference>
<name>A0A5K4F8D1_SCHMA</name>
<dbReference type="PANTHER" id="PTHR22455">
    <property type="entry name" value="CILIA- AND FLAGELLA-ASSOCIATED PROTEIN 91"/>
    <property type="match status" value="1"/>
</dbReference>
<evidence type="ECO:0000256" key="6">
    <source>
        <dbReference type="ARBA" id="ARBA00029555"/>
    </source>
</evidence>
<feature type="domain" description="CFAP91" evidence="7">
    <location>
        <begin position="158"/>
        <end position="314"/>
    </location>
</feature>
<evidence type="ECO:0000256" key="3">
    <source>
        <dbReference type="ARBA" id="ARBA00023212"/>
    </source>
</evidence>
<dbReference type="InParanoid" id="A0A5K4F8D1"/>
<dbReference type="InterPro" id="IPR026720">
    <property type="entry name" value="CFAP91"/>
</dbReference>
<dbReference type="AlphaFoldDB" id="A0A5K4F8D1"/>
<comment type="subcellular location">
    <subcellularLocation>
        <location evidence="1">Cytoplasm</location>
        <location evidence="1">Cytoskeleton</location>
        <location evidence="1">Cilium axoneme</location>
    </subcellularLocation>
</comment>
<keyword evidence="4" id="KW-0966">Cell projection</keyword>
<evidence type="ECO:0000259" key="7">
    <source>
        <dbReference type="Pfam" id="PF14738"/>
    </source>
</evidence>
<proteinExistence type="inferred from homology"/>
<evidence type="ECO:0000256" key="4">
    <source>
        <dbReference type="ARBA" id="ARBA00023273"/>
    </source>
</evidence>
<sequence>MTIKERKHDYLYDPLYSLSSAADHERIASKDHSGISKMQKLFSFQNLFSEIPIYRPYVWRLNPSDPVPMFVSRYFHHVDVCKKLIQIQLRKDKGPMIGHVFEGMNRSKYFTHHTLSLCPYPSGDPKSLDITLDSLVESQNITQIDLRPKPPVYVSRCVQTIYRDSEAQTDPYSPSYVVNIGENLQTLKLTSLSYGYGLPVGLFDVERIERARQREEVEATLQPYKDITNNVVQIAKRRKILEGLENREWYLREREVEAMLEVRLTVIVQLLRRREQRKQEVISRRLDQKWSECCAQNETKCRVLKYRYIGELRKLLKLRLAAKESKFKRDIIIDYAKPSSQVFAPLTRLGVFPDRSSERYVVKNIYSSRFEGLLTLEASLPRFVFRPRIRLQQPIIHTKDGFLKRKYRHQKELAELHDYLQNTPVSEANTALRKPRFLQKIEKPMSRPITPDYITIKSEESEKQEVAVIMLQQVIRGRAIQTQMYEGKGKYSELIAESRSTHALLEDEQAQKKREKLKILTKQEDFSHLLHQERLMENILGQFECASLANMLDFLSKELDRLIEERRIHALVLIAGRQRRIREAEESGTRQKEERRRREQDEIFKQLVKVHEETVDSYLKNIADLAVNSAADYLAKEEISTLAQKIEHGNLYELNRGELKTNELAAELIHNFLIPFVSCMILTVLKKCFSFFKLWFLLLAGIKWKVTKTRPINNAQSLPPHEIEPGTKLIAEKNVFGVKILWKSV</sequence>
<protein>
    <recommendedName>
        <fullName evidence="6">Cilia- and flagella-associated protein 91</fullName>
    </recommendedName>
</protein>
<dbReference type="GO" id="GO:0005930">
    <property type="term" value="C:axoneme"/>
    <property type="evidence" value="ECO:0007669"/>
    <property type="project" value="UniProtKB-SubCell"/>
</dbReference>
<accession>A0A5K4F8D1</accession>
<comment type="similarity">
    <text evidence="5">Belongs to the CFAP91 family.</text>
</comment>
<evidence type="ECO:0000256" key="2">
    <source>
        <dbReference type="ARBA" id="ARBA00022490"/>
    </source>
</evidence>
<evidence type="ECO:0000256" key="5">
    <source>
        <dbReference type="ARBA" id="ARBA00029468"/>
    </source>
</evidence>
<dbReference type="InterPro" id="IPR032840">
    <property type="entry name" value="CFAP91_dom"/>
</dbReference>
<dbReference type="WBParaSite" id="Smp_334490.2">
    <property type="protein sequence ID" value="Smp_334490.2"/>
    <property type="gene ID" value="Smp_334490"/>
</dbReference>
<organism evidence="8">
    <name type="scientific">Schistosoma mansoni</name>
    <name type="common">Blood fluke</name>
    <dbReference type="NCBI Taxonomy" id="6183"/>
    <lineage>
        <taxon>Eukaryota</taxon>
        <taxon>Metazoa</taxon>
        <taxon>Spiralia</taxon>
        <taxon>Lophotrochozoa</taxon>
        <taxon>Platyhelminthes</taxon>
        <taxon>Trematoda</taxon>
        <taxon>Digenea</taxon>
        <taxon>Strigeidida</taxon>
        <taxon>Schistosomatoidea</taxon>
        <taxon>Schistosomatidae</taxon>
        <taxon>Schistosoma</taxon>
    </lineage>
</organism>